<feature type="region of interest" description="Disordered" evidence="1">
    <location>
        <begin position="1"/>
        <end position="67"/>
    </location>
</feature>
<keyword evidence="3" id="KW-1185">Reference proteome</keyword>
<name>A0ABU8U918_9ACTN</name>
<feature type="compositionally biased region" description="Basic and acidic residues" evidence="1">
    <location>
        <begin position="50"/>
        <end position="67"/>
    </location>
</feature>
<gene>
    <name evidence="2" type="ORF">WKI68_29700</name>
</gene>
<sequence>MRPGLEPVLGAVNPAEVSPPLVRSRRADKLAAGTGPTTVAKARGAQGARGVDRSPGNDEGPGRGDAL</sequence>
<organism evidence="2 3">
    <name type="scientific">Streptomyces caledonius</name>
    <dbReference type="NCBI Taxonomy" id="3134107"/>
    <lineage>
        <taxon>Bacteria</taxon>
        <taxon>Bacillati</taxon>
        <taxon>Actinomycetota</taxon>
        <taxon>Actinomycetes</taxon>
        <taxon>Kitasatosporales</taxon>
        <taxon>Streptomycetaceae</taxon>
        <taxon>Streptomyces</taxon>
    </lineage>
</organism>
<reference evidence="2 3" key="1">
    <citation type="submission" date="2024-03" db="EMBL/GenBank/DDBJ databases">
        <title>Novel Streptomyces species of biotechnological and ecological value are a feature of Machair soil.</title>
        <authorList>
            <person name="Prole J.R."/>
            <person name="Goodfellow M."/>
            <person name="Allenby N."/>
            <person name="Ward A.C."/>
        </authorList>
    </citation>
    <scope>NUCLEOTIDE SEQUENCE [LARGE SCALE GENOMIC DNA]</scope>
    <source>
        <strain evidence="2 3">MS1.HAVA.3</strain>
    </source>
</reference>
<evidence type="ECO:0000313" key="2">
    <source>
        <dbReference type="EMBL" id="MEJ8644365.1"/>
    </source>
</evidence>
<accession>A0ABU8U918</accession>
<comment type="caution">
    <text evidence="2">The sequence shown here is derived from an EMBL/GenBank/DDBJ whole genome shotgun (WGS) entry which is preliminary data.</text>
</comment>
<protein>
    <submittedName>
        <fullName evidence="2">Uncharacterized protein</fullName>
    </submittedName>
</protein>
<evidence type="ECO:0000313" key="3">
    <source>
        <dbReference type="Proteomes" id="UP001382904"/>
    </source>
</evidence>
<dbReference type="EMBL" id="JBBKAM010000002">
    <property type="protein sequence ID" value="MEJ8644365.1"/>
    <property type="molecule type" value="Genomic_DNA"/>
</dbReference>
<evidence type="ECO:0000256" key="1">
    <source>
        <dbReference type="SAM" id="MobiDB-lite"/>
    </source>
</evidence>
<proteinExistence type="predicted"/>
<dbReference type="Proteomes" id="UP001382904">
    <property type="component" value="Unassembled WGS sequence"/>
</dbReference>